<dbReference type="HAMAP" id="MF_00488">
    <property type="entry name" value="Lactate_dehydrog"/>
    <property type="match status" value="1"/>
</dbReference>
<name>A0A4P7N1C8_PYROR</name>
<evidence type="ECO:0000256" key="5">
    <source>
        <dbReference type="ARBA" id="ARBA00023027"/>
    </source>
</evidence>
<organism evidence="7 8">
    <name type="scientific">Pyricularia oryzae</name>
    <name type="common">Rice blast fungus</name>
    <name type="synonym">Magnaporthe oryzae</name>
    <dbReference type="NCBI Taxonomy" id="318829"/>
    <lineage>
        <taxon>Eukaryota</taxon>
        <taxon>Fungi</taxon>
        <taxon>Dikarya</taxon>
        <taxon>Ascomycota</taxon>
        <taxon>Pezizomycotina</taxon>
        <taxon>Sordariomycetes</taxon>
        <taxon>Sordariomycetidae</taxon>
        <taxon>Magnaporthales</taxon>
        <taxon>Pyriculariaceae</taxon>
        <taxon>Pyricularia</taxon>
    </lineage>
</organism>
<dbReference type="NCBIfam" id="NF000824">
    <property type="entry name" value="PRK00066.1"/>
    <property type="match status" value="1"/>
</dbReference>
<proteinExistence type="inferred from homology"/>
<protein>
    <recommendedName>
        <fullName evidence="3">L-lactate dehydrogenase</fullName>
        <ecNumber evidence="3">1.1.1.27</ecNumber>
    </recommendedName>
</protein>
<dbReference type="InterPro" id="IPR001236">
    <property type="entry name" value="Lactate/malate_DH_N"/>
</dbReference>
<comment type="catalytic activity">
    <reaction evidence="6">
        <text>(S)-lactate + NAD(+) = pyruvate + NADH + H(+)</text>
        <dbReference type="Rhea" id="RHEA:23444"/>
        <dbReference type="ChEBI" id="CHEBI:15361"/>
        <dbReference type="ChEBI" id="CHEBI:15378"/>
        <dbReference type="ChEBI" id="CHEBI:16651"/>
        <dbReference type="ChEBI" id="CHEBI:57540"/>
        <dbReference type="ChEBI" id="CHEBI:57945"/>
        <dbReference type="EC" id="1.1.1.27"/>
    </reaction>
</comment>
<accession>A0A4P7N1C8</accession>
<dbReference type="GO" id="GO:0004459">
    <property type="term" value="F:L-lactate dehydrogenase (NAD+) activity"/>
    <property type="evidence" value="ECO:0007669"/>
    <property type="project" value="UniProtKB-EC"/>
</dbReference>
<dbReference type="PANTHER" id="PTHR43128">
    <property type="entry name" value="L-2-HYDROXYCARBOXYLATE DEHYDROGENASE (NAD(P)(+))"/>
    <property type="match status" value="1"/>
</dbReference>
<dbReference type="Pfam" id="PF00056">
    <property type="entry name" value="Ldh_1_N"/>
    <property type="match status" value="1"/>
</dbReference>
<comment type="pathway">
    <text evidence="1">Fermentation; pyruvate fermentation to lactate; (S)-lactate from pyruvate: step 1/1.</text>
</comment>
<gene>
    <name evidence="7" type="ORF">PoMZ_00086</name>
</gene>
<dbReference type="CDD" id="cd05292">
    <property type="entry name" value="LDH_2"/>
    <property type="match status" value="1"/>
</dbReference>
<dbReference type="Proteomes" id="UP000294847">
    <property type="component" value="Chromosome 2"/>
</dbReference>
<dbReference type="GO" id="GO:0006089">
    <property type="term" value="P:lactate metabolic process"/>
    <property type="evidence" value="ECO:0007669"/>
    <property type="project" value="TreeGrafter"/>
</dbReference>
<dbReference type="EMBL" id="CP034205">
    <property type="protein sequence ID" value="QBZ55192.1"/>
    <property type="molecule type" value="Genomic_DNA"/>
</dbReference>
<dbReference type="EC" id="1.1.1.27" evidence="3"/>
<evidence type="ECO:0000256" key="1">
    <source>
        <dbReference type="ARBA" id="ARBA00004843"/>
    </source>
</evidence>
<dbReference type="Gene3D" id="3.90.110.10">
    <property type="entry name" value="Lactate dehydrogenase/glycoside hydrolase, family 4, C-terminal"/>
    <property type="match status" value="1"/>
</dbReference>
<dbReference type="InterPro" id="IPR011304">
    <property type="entry name" value="L-lactate_DH"/>
</dbReference>
<dbReference type="InterPro" id="IPR001557">
    <property type="entry name" value="L-lactate/malate_DH"/>
</dbReference>
<evidence type="ECO:0000313" key="7">
    <source>
        <dbReference type="EMBL" id="QBZ55192.1"/>
    </source>
</evidence>
<dbReference type="NCBIfam" id="TIGR01771">
    <property type="entry name" value="L-LDH-NAD"/>
    <property type="match status" value="1"/>
</dbReference>
<dbReference type="InterPro" id="IPR036291">
    <property type="entry name" value="NAD(P)-bd_dom_sf"/>
</dbReference>
<reference evidence="7 8" key="1">
    <citation type="journal article" date="2019" name="Mol. Biol. Evol.">
        <title>Blast fungal genomes show frequent chromosomal changes, gene gains and losses, and effector gene turnover.</title>
        <authorList>
            <person name="Gomez Luciano L.B."/>
            <person name="Jason Tsai I."/>
            <person name="Chuma I."/>
            <person name="Tosa Y."/>
            <person name="Chen Y.H."/>
            <person name="Li J.Y."/>
            <person name="Li M.Y."/>
            <person name="Jade Lu M.Y."/>
            <person name="Nakayashiki H."/>
            <person name="Li W.H."/>
        </authorList>
    </citation>
    <scope>NUCLEOTIDE SEQUENCE [LARGE SCALE GENOMIC DNA]</scope>
    <source>
        <strain evidence="7">MZ5-1-6</strain>
    </source>
</reference>
<dbReference type="Pfam" id="PF02866">
    <property type="entry name" value="Ldh_1_C"/>
    <property type="match status" value="1"/>
</dbReference>
<comment type="similarity">
    <text evidence="2">Belongs to the LDH/MDH superfamily. LDH family.</text>
</comment>
<evidence type="ECO:0000256" key="4">
    <source>
        <dbReference type="ARBA" id="ARBA00023002"/>
    </source>
</evidence>
<dbReference type="InterPro" id="IPR022383">
    <property type="entry name" value="Lactate/malate_DH_C"/>
</dbReference>
<evidence type="ECO:0000256" key="2">
    <source>
        <dbReference type="ARBA" id="ARBA00006054"/>
    </source>
</evidence>
<keyword evidence="5" id="KW-0520">NAD</keyword>
<dbReference type="InterPro" id="IPR015955">
    <property type="entry name" value="Lactate_DH/Glyco_Ohase_4_C"/>
</dbReference>
<dbReference type="PIRSF" id="PIRSF000102">
    <property type="entry name" value="Lac_mal_DH"/>
    <property type="match status" value="1"/>
</dbReference>
<dbReference type="PANTHER" id="PTHR43128:SF16">
    <property type="entry name" value="L-LACTATE DEHYDROGENASE"/>
    <property type="match status" value="1"/>
</dbReference>
<dbReference type="GO" id="GO:0005737">
    <property type="term" value="C:cytoplasm"/>
    <property type="evidence" value="ECO:0007669"/>
    <property type="project" value="InterPro"/>
</dbReference>
<evidence type="ECO:0000313" key="8">
    <source>
        <dbReference type="Proteomes" id="UP000294847"/>
    </source>
</evidence>
<dbReference type="Gene3D" id="3.40.50.720">
    <property type="entry name" value="NAD(P)-binding Rossmann-like Domain"/>
    <property type="match status" value="1"/>
</dbReference>
<dbReference type="SUPFAM" id="SSF56327">
    <property type="entry name" value="LDH C-terminal domain-like"/>
    <property type="match status" value="1"/>
</dbReference>
<dbReference type="UniPathway" id="UPA00554">
    <property type="reaction ID" value="UER00611"/>
</dbReference>
<sequence length="323" mass="34787">MADGDKTQASKPVKVVIVGAGYVGSTTAYTLLMNRAAAEIVLIDVDKDKTEGEVMDLVHAAPFLHQTRIWAGDYEDCKGASVIILTAGANQKPGQSRMELAQSNWGIFKEIVPKVAQHASPDALLLVSANPVDVMTYAAVKFSGFPAHRVIGSGTSLDSARFAGELGKHLNIDPRSLHAVVVGEHGESELPVWSLATVSGMRVEDYCRQTGTPWDEETKKQCFANVKDAAAAIIEKKGVTGYGIASALLRIVECVRRDENTLMPVSCVGSYAGVDDVALSVPRKLNRYGCMEYVPMMLSKEEEGSLRASAEKVKETIQSLEKS</sequence>
<keyword evidence="4" id="KW-0560">Oxidoreductase</keyword>
<dbReference type="PRINTS" id="PR00086">
    <property type="entry name" value="LLDHDRGNASE"/>
</dbReference>
<evidence type="ECO:0000256" key="3">
    <source>
        <dbReference type="ARBA" id="ARBA00012967"/>
    </source>
</evidence>
<dbReference type="AlphaFoldDB" id="A0A4P7N1C8"/>
<dbReference type="FunFam" id="3.40.50.720:FF:000018">
    <property type="entry name" value="Malate dehydrogenase"/>
    <property type="match status" value="1"/>
</dbReference>
<dbReference type="SUPFAM" id="SSF51735">
    <property type="entry name" value="NAD(P)-binding Rossmann-fold domains"/>
    <property type="match status" value="1"/>
</dbReference>
<evidence type="ECO:0000256" key="6">
    <source>
        <dbReference type="ARBA" id="ARBA00049258"/>
    </source>
</evidence>